<dbReference type="SMART" id="SM01003">
    <property type="entry name" value="AlaDh_PNT_N"/>
    <property type="match status" value="1"/>
</dbReference>
<feature type="domain" description="Alanine dehydrogenase/pyridine nucleotide transhydrogenase N-terminal" evidence="9">
    <location>
        <begin position="4"/>
        <end position="147"/>
    </location>
</feature>
<evidence type="ECO:0000313" key="10">
    <source>
        <dbReference type="EMBL" id="GAB1252113.1"/>
    </source>
</evidence>
<dbReference type="Gene3D" id="3.40.50.720">
    <property type="entry name" value="NAD(P)-binding Rossmann-like Domain"/>
    <property type="match status" value="2"/>
</dbReference>
<evidence type="ECO:0000259" key="9">
    <source>
        <dbReference type="SMART" id="SM01003"/>
    </source>
</evidence>
<dbReference type="EMBL" id="BAAFSF010000004">
    <property type="protein sequence ID" value="GAB1252113.1"/>
    <property type="molecule type" value="Genomic_DNA"/>
</dbReference>
<keyword evidence="11" id="KW-1185">Reference proteome</keyword>
<dbReference type="Pfam" id="PF01262">
    <property type="entry name" value="AlaDh_PNT_C"/>
    <property type="match status" value="1"/>
</dbReference>
<keyword evidence="3" id="KW-0547">Nucleotide-binding</keyword>
<dbReference type="PANTHER" id="PTHR10160:SF19">
    <property type="entry name" value="PROTON-TRANSLOCATING NAD(P)(+) TRANSHYDROGENASE"/>
    <property type="match status" value="1"/>
</dbReference>
<accession>A0ABQ0E327</accession>
<comment type="catalytic activity">
    <reaction evidence="7">
        <text>NAD(+) + NADPH + H(+)(in) = NADH + NADP(+) + H(+)(out)</text>
        <dbReference type="Rhea" id="RHEA:47992"/>
        <dbReference type="ChEBI" id="CHEBI:15378"/>
        <dbReference type="ChEBI" id="CHEBI:57540"/>
        <dbReference type="ChEBI" id="CHEBI:57783"/>
        <dbReference type="ChEBI" id="CHEBI:57945"/>
        <dbReference type="ChEBI" id="CHEBI:58349"/>
        <dbReference type="EC" id="7.1.1.1"/>
    </reaction>
</comment>
<dbReference type="CDD" id="cd05304">
    <property type="entry name" value="Rubrum_tdh"/>
    <property type="match status" value="1"/>
</dbReference>
<evidence type="ECO:0000313" key="11">
    <source>
        <dbReference type="Proteomes" id="UP001628220"/>
    </source>
</evidence>
<dbReference type="SUPFAM" id="SSF51735">
    <property type="entry name" value="NAD(P)-binding Rossmann-fold domains"/>
    <property type="match status" value="1"/>
</dbReference>
<dbReference type="InterPro" id="IPR007698">
    <property type="entry name" value="AlaDH/PNT_NAD(H)-bd"/>
</dbReference>
<dbReference type="InterPro" id="IPR007886">
    <property type="entry name" value="AlaDH/PNT_N"/>
</dbReference>
<gene>
    <name evidence="10" type="ORF">Tsumi_12190</name>
</gene>
<protein>
    <recommendedName>
        <fullName evidence="2">proton-translocating NAD(P)(+) transhydrogenase</fullName>
        <ecNumber evidence="2">7.1.1.1</ecNumber>
    </recommendedName>
</protein>
<dbReference type="Pfam" id="PF05222">
    <property type="entry name" value="AlaDh_PNT_N"/>
    <property type="match status" value="1"/>
</dbReference>
<dbReference type="SUPFAM" id="SSF52283">
    <property type="entry name" value="Formate/glycerate dehydrogenase catalytic domain-like"/>
    <property type="match status" value="1"/>
</dbReference>
<keyword evidence="4" id="KW-0521">NADP</keyword>
<reference evidence="10 11" key="1">
    <citation type="journal article" date="2025" name="Int. J. Syst. Evol. Microbiol.">
        <title>Desulfovibrio falkowii sp. nov., Porphyromonas miyakawae sp. nov., Mediterraneibacter flintii sp. nov. and Owariibacterium komagatae gen. nov., sp. nov., isolated from human faeces.</title>
        <authorList>
            <person name="Hamaguchi T."/>
            <person name="Ohara M."/>
            <person name="Hisatomi A."/>
            <person name="Sekiguchi K."/>
            <person name="Takeda J.I."/>
            <person name="Ueyama J."/>
            <person name="Ito M."/>
            <person name="Nishiwaki H."/>
            <person name="Ogi T."/>
            <person name="Hirayama M."/>
            <person name="Ohkuma M."/>
            <person name="Sakamoto M."/>
            <person name="Ohno K."/>
        </authorList>
    </citation>
    <scope>NUCLEOTIDE SEQUENCE [LARGE SCALE GENOMIC DNA]</scope>
    <source>
        <strain evidence="10 11">13CB11C</strain>
    </source>
</reference>
<proteinExistence type="predicted"/>
<evidence type="ECO:0000259" key="8">
    <source>
        <dbReference type="SMART" id="SM01002"/>
    </source>
</evidence>
<keyword evidence="5" id="KW-1278">Translocase</keyword>
<comment type="function">
    <text evidence="1">The transhydrogenation between NADH and NADP is coupled to respiration and ATP hydrolysis and functions as a proton pump across the membrane.</text>
</comment>
<dbReference type="SMART" id="SM01002">
    <property type="entry name" value="AlaDh_PNT_C"/>
    <property type="match status" value="1"/>
</dbReference>
<evidence type="ECO:0000256" key="2">
    <source>
        <dbReference type="ARBA" id="ARBA00012943"/>
    </source>
</evidence>
<evidence type="ECO:0000256" key="7">
    <source>
        <dbReference type="ARBA" id="ARBA00048202"/>
    </source>
</evidence>
<evidence type="ECO:0000256" key="3">
    <source>
        <dbReference type="ARBA" id="ARBA00022741"/>
    </source>
</evidence>
<evidence type="ECO:0000256" key="6">
    <source>
        <dbReference type="ARBA" id="ARBA00023027"/>
    </source>
</evidence>
<feature type="domain" description="Alanine dehydrogenase/pyridine nucleotide transhydrogenase NAD(H)-binding" evidence="8">
    <location>
        <begin position="156"/>
        <end position="321"/>
    </location>
</feature>
<evidence type="ECO:0000256" key="4">
    <source>
        <dbReference type="ARBA" id="ARBA00022857"/>
    </source>
</evidence>
<evidence type="ECO:0000256" key="1">
    <source>
        <dbReference type="ARBA" id="ARBA00003943"/>
    </source>
</evidence>
<comment type="caution">
    <text evidence="10">The sequence shown here is derived from an EMBL/GenBank/DDBJ whole genome shotgun (WGS) entry which is preliminary data.</text>
</comment>
<sequence>MIIGVPKEIMHDEARVAASPEAVAKYVADGHTVLFEANAGEGAFYHDEDYREAGAEIIKSAKEIYDRSDIIIKVKEPLFNEEFGMHEIDMMHKGQYLITFIHPASPVNHDMVRKMAAQGVIGLTLDGVPRISRAQNLDALTSMSTCAGYKGILMAANDLASFFPQMFTAVGPIRPANVLVIGVGVAGLQALATARRLGAVTYAADIRPAAAEQAKSLGAKVVDTGVPEALAVGEGGYAQHLPEAELLKERERLAEVVKDMDVIFCSALVPGKIAPVVITEEMVKSMKRGSVIVDIAIDQGGNCAITPAGSREVKHGVTLEGIKNIPGMLPQSSTWMFSQNMYNLVKYLVKDEQVVLDMNDEICRSILVTQDGEIVHKGAREAMGMD</sequence>
<organism evidence="10 11">
    <name type="scientific">Porphyromonas miyakawae</name>
    <dbReference type="NCBI Taxonomy" id="3137470"/>
    <lineage>
        <taxon>Bacteria</taxon>
        <taxon>Pseudomonadati</taxon>
        <taxon>Bacteroidota</taxon>
        <taxon>Bacteroidia</taxon>
        <taxon>Bacteroidales</taxon>
        <taxon>Porphyromonadaceae</taxon>
        <taxon>Porphyromonas</taxon>
    </lineage>
</organism>
<dbReference type="RefSeq" id="WP_411915881.1">
    <property type="nucleotide sequence ID" value="NZ_BAAFSF010000004.1"/>
</dbReference>
<evidence type="ECO:0000256" key="5">
    <source>
        <dbReference type="ARBA" id="ARBA00022967"/>
    </source>
</evidence>
<keyword evidence="6" id="KW-0520">NAD</keyword>
<dbReference type="InterPro" id="IPR036291">
    <property type="entry name" value="NAD(P)-bd_dom_sf"/>
</dbReference>
<dbReference type="Proteomes" id="UP001628220">
    <property type="component" value="Unassembled WGS sequence"/>
</dbReference>
<dbReference type="PANTHER" id="PTHR10160">
    <property type="entry name" value="NAD(P) TRANSHYDROGENASE"/>
    <property type="match status" value="1"/>
</dbReference>
<dbReference type="EC" id="7.1.1.1" evidence="2"/>
<name>A0ABQ0E327_9PORP</name>